<dbReference type="EMBL" id="AMEQ01000029">
    <property type="protein sequence ID" value="EKY01202.1"/>
    <property type="molecule type" value="Genomic_DNA"/>
</dbReference>
<dbReference type="Proteomes" id="UP000010408">
    <property type="component" value="Unassembled WGS sequence"/>
</dbReference>
<proteinExistence type="predicted"/>
<sequence length="73" mass="7741">MQANIMICRLDEEALFLSGNALPSLEIAPRGSGLDLCDDECGAPLGNDVYLFMPIPPVTLMDCIAEGLKVTTG</sequence>
<dbReference type="HOGENOM" id="CLU_2701654_0_0_10"/>
<gene>
    <name evidence="1" type="ORF">HMPREF9134_01112</name>
</gene>
<dbReference type="STRING" id="1127696.HMPREF9134_01112"/>
<reference evidence="1 2" key="1">
    <citation type="submission" date="2012-05" db="EMBL/GenBank/DDBJ databases">
        <authorList>
            <person name="Weinstock G."/>
            <person name="Sodergren E."/>
            <person name="Lobos E.A."/>
            <person name="Fulton L."/>
            <person name="Fulton R."/>
            <person name="Courtney L."/>
            <person name="Fronick C."/>
            <person name="O'Laughlin M."/>
            <person name="Godfrey J."/>
            <person name="Wilson R.M."/>
            <person name="Miner T."/>
            <person name="Farmer C."/>
            <person name="Delehaunty K."/>
            <person name="Cordes M."/>
            <person name="Minx P."/>
            <person name="Tomlinson C."/>
            <person name="Chen J."/>
            <person name="Wollam A."/>
            <person name="Pepin K.H."/>
            <person name="Bhonagiri V."/>
            <person name="Zhang X."/>
            <person name="Suruliraj S."/>
            <person name="Warren W."/>
            <person name="Mitreva M."/>
            <person name="Mardis E.R."/>
            <person name="Wilson R.K."/>
        </authorList>
    </citation>
    <scope>NUCLEOTIDE SEQUENCE [LARGE SCALE GENOMIC DNA]</scope>
    <source>
        <strain evidence="1 2">F0037</strain>
    </source>
</reference>
<evidence type="ECO:0000313" key="2">
    <source>
        <dbReference type="Proteomes" id="UP000010408"/>
    </source>
</evidence>
<comment type="caution">
    <text evidence="1">The sequence shown here is derived from an EMBL/GenBank/DDBJ whole genome shotgun (WGS) entry which is preliminary data.</text>
</comment>
<accession>L1NDB3</accession>
<evidence type="ECO:0000313" key="1">
    <source>
        <dbReference type="EMBL" id="EKY01202.1"/>
    </source>
</evidence>
<dbReference type="AlphaFoldDB" id="L1NDB3"/>
<organism evidence="1 2">
    <name type="scientific">Porphyromonas catoniae F0037</name>
    <dbReference type="NCBI Taxonomy" id="1127696"/>
    <lineage>
        <taxon>Bacteria</taxon>
        <taxon>Pseudomonadati</taxon>
        <taxon>Bacteroidota</taxon>
        <taxon>Bacteroidia</taxon>
        <taxon>Bacteroidales</taxon>
        <taxon>Porphyromonadaceae</taxon>
        <taxon>Porphyromonas</taxon>
    </lineage>
</organism>
<name>L1NDB3_9PORP</name>
<protein>
    <submittedName>
        <fullName evidence="1">Uncharacterized protein</fullName>
    </submittedName>
</protein>